<organism evidence="1">
    <name type="scientific">Salix viminalis</name>
    <name type="common">Common osier</name>
    <name type="synonym">Basket willow</name>
    <dbReference type="NCBI Taxonomy" id="40686"/>
    <lineage>
        <taxon>Eukaryota</taxon>
        <taxon>Viridiplantae</taxon>
        <taxon>Streptophyta</taxon>
        <taxon>Embryophyta</taxon>
        <taxon>Tracheophyta</taxon>
        <taxon>Spermatophyta</taxon>
        <taxon>Magnoliopsida</taxon>
        <taxon>eudicotyledons</taxon>
        <taxon>Gunneridae</taxon>
        <taxon>Pentapetalae</taxon>
        <taxon>rosids</taxon>
        <taxon>fabids</taxon>
        <taxon>Malpighiales</taxon>
        <taxon>Salicaceae</taxon>
        <taxon>Saliceae</taxon>
        <taxon>Salix</taxon>
    </lineage>
</organism>
<name>A0A6N2L112_SALVM</name>
<dbReference type="EMBL" id="CAADRP010001001">
    <property type="protein sequence ID" value="VFU34417.1"/>
    <property type="molecule type" value="Genomic_DNA"/>
</dbReference>
<evidence type="ECO:0000313" key="1">
    <source>
        <dbReference type="EMBL" id="VFU34417.1"/>
    </source>
</evidence>
<sequence length="77" mass="8345">MTHGSPIICLVFASRCGPYEGIVVIDKHMRAVLPSCWTRVAAPPFTEQRDDKFLSRSSIIGALAYPAALGPKPLESC</sequence>
<dbReference type="AlphaFoldDB" id="A0A6N2L112"/>
<accession>A0A6N2L112</accession>
<protein>
    <submittedName>
        <fullName evidence="1">Uncharacterized protein</fullName>
    </submittedName>
</protein>
<proteinExistence type="predicted"/>
<gene>
    <name evidence="1" type="ORF">SVIM_LOCUS164584</name>
</gene>
<reference evidence="1" key="1">
    <citation type="submission" date="2019-03" db="EMBL/GenBank/DDBJ databases">
        <authorList>
            <person name="Mank J."/>
            <person name="Almeida P."/>
        </authorList>
    </citation>
    <scope>NUCLEOTIDE SEQUENCE</scope>
    <source>
        <strain evidence="1">78183</strain>
    </source>
</reference>